<evidence type="ECO:0000313" key="3">
    <source>
        <dbReference type="Proteomes" id="UP000275408"/>
    </source>
</evidence>
<reference evidence="2 3" key="1">
    <citation type="journal article" date="2018" name="Sci. Rep.">
        <title>Comparative analysis of the Pocillopora damicornis genome highlights role of immune system in coral evolution.</title>
        <authorList>
            <person name="Cunning R."/>
            <person name="Bay R.A."/>
            <person name="Gillette P."/>
            <person name="Baker A.C."/>
            <person name="Traylor-Knowles N."/>
        </authorList>
    </citation>
    <scope>NUCLEOTIDE SEQUENCE [LARGE SCALE GENOMIC DNA]</scope>
    <source>
        <strain evidence="2">RSMAS</strain>
        <tissue evidence="2">Whole animal</tissue>
    </source>
</reference>
<dbReference type="Proteomes" id="UP000275408">
    <property type="component" value="Unassembled WGS sequence"/>
</dbReference>
<proteinExistence type="predicted"/>
<organism evidence="2 3">
    <name type="scientific">Pocillopora damicornis</name>
    <name type="common">Cauliflower coral</name>
    <name type="synonym">Millepora damicornis</name>
    <dbReference type="NCBI Taxonomy" id="46731"/>
    <lineage>
        <taxon>Eukaryota</taxon>
        <taxon>Metazoa</taxon>
        <taxon>Cnidaria</taxon>
        <taxon>Anthozoa</taxon>
        <taxon>Hexacorallia</taxon>
        <taxon>Scleractinia</taxon>
        <taxon>Astrocoeniina</taxon>
        <taxon>Pocilloporidae</taxon>
        <taxon>Pocillopora</taxon>
    </lineage>
</organism>
<dbReference type="GO" id="GO:0016810">
    <property type="term" value="F:hydrolase activity, acting on carbon-nitrogen (but not peptide) bonds"/>
    <property type="evidence" value="ECO:0007669"/>
    <property type="project" value="InterPro"/>
</dbReference>
<accession>A0A3M6TZL8</accession>
<dbReference type="GO" id="GO:0019213">
    <property type="term" value="F:deacetylase activity"/>
    <property type="evidence" value="ECO:0007669"/>
    <property type="project" value="InterPro"/>
</dbReference>
<dbReference type="InterPro" id="IPR011059">
    <property type="entry name" value="Metal-dep_hydrolase_composite"/>
</dbReference>
<sequence length="423" mass="45713">MAEAESTHFDLIIRHGRVIDPANERDFIADVGVRSGRICAVARGLEGTGLEEFDASGYIVTPGLIDSHVHVYQYATPLGVNVDETCLARGVTTVVDAGSAGASTFPGLRKFIAEKSQTTVLALLHIAAHGLASAGCTGQAKGGECDSLNQVDAELCAECVSKNKDMIVGVKVRLSASAANDGANEEEAFRRALKVSSETHVPLMAHHTFSTIDTQRKGKDIISCPGSLRPGDIHTHCFHGWPSTIIGPNKQIYSDVLKARQRGVLFDVGHGAGSFSWTVAEICARESFWPDIISSDLHVESVESPAYDLLTVMTKMLHVGMPLNDVIKAVTMTPAIAFRRGNAIGSLNVNHAADITVLHFEEFDMDLEDCNAQLRKVKRSFVPVAVWKHGVNFKTSEARPFPNEGKLQELASLNDALLIKDEF</sequence>
<dbReference type="SUPFAM" id="SSF51338">
    <property type="entry name" value="Composite domain of metallo-dependent hydrolases"/>
    <property type="match status" value="1"/>
</dbReference>
<dbReference type="PANTHER" id="PTHR42717:SF1">
    <property type="entry name" value="IMIDAZOLONEPROPIONASE AND RELATED AMIDOHYDROLASES"/>
    <property type="match status" value="1"/>
</dbReference>
<dbReference type="Pfam" id="PF01979">
    <property type="entry name" value="Amidohydro_1"/>
    <property type="match status" value="1"/>
</dbReference>
<protein>
    <recommendedName>
        <fullName evidence="1">Amidohydrolase-related domain-containing protein</fullName>
    </recommendedName>
</protein>
<dbReference type="EMBL" id="RCHS01002572">
    <property type="protein sequence ID" value="RMX46797.1"/>
    <property type="molecule type" value="Genomic_DNA"/>
</dbReference>
<dbReference type="InterPro" id="IPR006680">
    <property type="entry name" value="Amidohydro-rel"/>
</dbReference>
<gene>
    <name evidence="2" type="ORF">pdam_00019557</name>
</gene>
<dbReference type="Gene3D" id="2.30.40.10">
    <property type="entry name" value="Urease, subunit C, domain 1"/>
    <property type="match status" value="1"/>
</dbReference>
<dbReference type="AlphaFoldDB" id="A0A3M6TZL8"/>
<name>A0A3M6TZL8_POCDA</name>
<evidence type="ECO:0000313" key="2">
    <source>
        <dbReference type="EMBL" id="RMX46797.1"/>
    </source>
</evidence>
<dbReference type="PANTHER" id="PTHR42717">
    <property type="entry name" value="DIHYDROOROTASE-RELATED"/>
    <property type="match status" value="1"/>
</dbReference>
<evidence type="ECO:0000259" key="1">
    <source>
        <dbReference type="Pfam" id="PF01979"/>
    </source>
</evidence>
<comment type="caution">
    <text evidence="2">The sequence shown here is derived from an EMBL/GenBank/DDBJ whole genome shotgun (WGS) entry which is preliminary data.</text>
</comment>
<dbReference type="NCBIfam" id="NF006689">
    <property type="entry name" value="PRK09237.1"/>
    <property type="match status" value="1"/>
</dbReference>
<dbReference type="OrthoDB" id="194468at2759"/>
<dbReference type="Gene3D" id="3.20.20.140">
    <property type="entry name" value="Metal-dependent hydrolases"/>
    <property type="match status" value="1"/>
</dbReference>
<dbReference type="OMA" id="IGNNPPN"/>
<feature type="domain" description="Amidohydrolase-related" evidence="1">
    <location>
        <begin position="59"/>
        <end position="390"/>
    </location>
</feature>
<dbReference type="PIRSF" id="PIRSF039004">
    <property type="entry name" value="ADE_EF_0837"/>
    <property type="match status" value="1"/>
</dbReference>
<dbReference type="SUPFAM" id="SSF51556">
    <property type="entry name" value="Metallo-dependent hydrolases"/>
    <property type="match status" value="1"/>
</dbReference>
<dbReference type="STRING" id="46731.A0A3M6TZL8"/>
<dbReference type="InterPro" id="IPR032466">
    <property type="entry name" value="Metal_Hydrolase"/>
</dbReference>
<keyword evidence="3" id="KW-1185">Reference proteome</keyword>
<dbReference type="InterPro" id="IPR020043">
    <property type="entry name" value="Deacetylase_Atu3266-like"/>
</dbReference>